<organism evidence="1 2">
    <name type="scientific">Pistacia integerrima</name>
    <dbReference type="NCBI Taxonomy" id="434235"/>
    <lineage>
        <taxon>Eukaryota</taxon>
        <taxon>Viridiplantae</taxon>
        <taxon>Streptophyta</taxon>
        <taxon>Embryophyta</taxon>
        <taxon>Tracheophyta</taxon>
        <taxon>Spermatophyta</taxon>
        <taxon>Magnoliopsida</taxon>
        <taxon>eudicotyledons</taxon>
        <taxon>Gunneridae</taxon>
        <taxon>Pentapetalae</taxon>
        <taxon>rosids</taxon>
        <taxon>malvids</taxon>
        <taxon>Sapindales</taxon>
        <taxon>Anacardiaceae</taxon>
        <taxon>Pistacia</taxon>
    </lineage>
</organism>
<name>A0ACC0XP75_9ROSI</name>
<gene>
    <name evidence="1" type="ORF">Pint_31592</name>
</gene>
<sequence length="755" mass="84712">MPTSQQYQTYSSHYIPPSGFVGSPGHFRPTSYSGQFESQVHTYRPSGFNNYNRGRGRGNAKGRPICQVCSKIGHTAVQCYHRYNSNYNRAPPQFGSPPQFESSSSFNSGNLGNFLPTHNSVGYGNRFGSGNFGNQQLHNFTAAPHLSNGLPLVANQTTAQDPAWYMDSGATDHVTSDLSQMHSSRNYEGAEQLQVGNGEFLNISHIGFTSLPSSLQSKCLHLKNVLCVLNITKNLLSISKFTKDNNVVVEFHSDCCVVKDKVTKTVLLQGELKARLYQLNLTSTYPANCNDQSVSIGVKSFVSALQSQPSKICSSSFLCNKSMLEDSNNSENLNDNCKSHLSMCNNSSAHNKNTDHSSVDSSTELPYMNTALCESNLKVDTYLTSSSDLSPVVTQDSDLSPESTLALNIQTSKSLEKNLTWHKRLGHPHTEVFSQIISQINSDPLVKSKIPHSMSFCDACQLGKLHKNSFPSSSSRATEPLALVHSDLWGPAPIVSFEGYRYYVQFVDDFSRFTWLFPLRTKAETHSVFIKFHHLVERQFGYKLKCLQSDQGGEYKGLIPYLEQNGIMFRHSCAYVHSQNGRSERKHRHVVETGLTLLAHASMPLHFWWCAFETAVFLINRMPSSVLQFVSPYQTLFHRSPLYSSLKVFGCSCFAHIRDFNQHKFSFHTLKCVFIGYSLVHKGFKCLSPTGKLFITPNVRFHEEEFPFAENCNFSSHHSQSKSKSNLSPQPSSAQNNPVFNFLLFIHYTTYLQMI</sequence>
<accession>A0ACC0XP75</accession>
<dbReference type="EMBL" id="CM047746">
    <property type="protein sequence ID" value="KAJ0020778.1"/>
    <property type="molecule type" value="Genomic_DNA"/>
</dbReference>
<evidence type="ECO:0000313" key="2">
    <source>
        <dbReference type="Proteomes" id="UP001163603"/>
    </source>
</evidence>
<proteinExistence type="predicted"/>
<comment type="caution">
    <text evidence="1">The sequence shown here is derived from an EMBL/GenBank/DDBJ whole genome shotgun (WGS) entry which is preliminary data.</text>
</comment>
<dbReference type="Proteomes" id="UP001163603">
    <property type="component" value="Chromosome 11"/>
</dbReference>
<protein>
    <submittedName>
        <fullName evidence="1">Uncharacterized protein</fullName>
    </submittedName>
</protein>
<keyword evidence="2" id="KW-1185">Reference proteome</keyword>
<evidence type="ECO:0000313" key="1">
    <source>
        <dbReference type="EMBL" id="KAJ0020778.1"/>
    </source>
</evidence>
<reference evidence="2" key="1">
    <citation type="journal article" date="2023" name="G3 (Bethesda)">
        <title>Genome assembly and association tests identify interacting loci associated with vigor, precocity, and sex in interspecific pistachio rootstocks.</title>
        <authorList>
            <person name="Palmer W."/>
            <person name="Jacygrad E."/>
            <person name="Sagayaradj S."/>
            <person name="Cavanaugh K."/>
            <person name="Han R."/>
            <person name="Bertier L."/>
            <person name="Beede B."/>
            <person name="Kafkas S."/>
            <person name="Golino D."/>
            <person name="Preece J."/>
            <person name="Michelmore R."/>
        </authorList>
    </citation>
    <scope>NUCLEOTIDE SEQUENCE [LARGE SCALE GENOMIC DNA]</scope>
</reference>